<proteinExistence type="predicted"/>
<sequence length="142" mass="16386">MLEKLVENKPDITSITTCRDSCTPQNRNNVISYAAIDCLKRHPHVTSFTIKYSVPGRSWVQEVDNMHSSIEKALKANEIFSPVGLIRVLLQVRQYQPHKLLQMEKTDFRDFQGCSKLYQELPHWVSPKIFTVTFKGIPVPSR</sequence>
<name>A0AAE1AJL2_9GAST</name>
<dbReference type="EMBL" id="JAWDGP010001738">
    <property type="protein sequence ID" value="KAK3788808.1"/>
    <property type="molecule type" value="Genomic_DNA"/>
</dbReference>
<dbReference type="AlphaFoldDB" id="A0AAE1AJL2"/>
<dbReference type="Proteomes" id="UP001283361">
    <property type="component" value="Unassembled WGS sequence"/>
</dbReference>
<evidence type="ECO:0000313" key="2">
    <source>
        <dbReference type="Proteomes" id="UP001283361"/>
    </source>
</evidence>
<organism evidence="1 2">
    <name type="scientific">Elysia crispata</name>
    <name type="common">lettuce slug</name>
    <dbReference type="NCBI Taxonomy" id="231223"/>
    <lineage>
        <taxon>Eukaryota</taxon>
        <taxon>Metazoa</taxon>
        <taxon>Spiralia</taxon>
        <taxon>Lophotrochozoa</taxon>
        <taxon>Mollusca</taxon>
        <taxon>Gastropoda</taxon>
        <taxon>Heterobranchia</taxon>
        <taxon>Euthyneura</taxon>
        <taxon>Panpulmonata</taxon>
        <taxon>Sacoglossa</taxon>
        <taxon>Placobranchoidea</taxon>
        <taxon>Plakobranchidae</taxon>
        <taxon>Elysia</taxon>
    </lineage>
</organism>
<protein>
    <submittedName>
        <fullName evidence="1">Uncharacterized protein</fullName>
    </submittedName>
</protein>
<comment type="caution">
    <text evidence="1">The sequence shown here is derived from an EMBL/GenBank/DDBJ whole genome shotgun (WGS) entry which is preliminary data.</text>
</comment>
<evidence type="ECO:0000313" key="1">
    <source>
        <dbReference type="EMBL" id="KAK3788808.1"/>
    </source>
</evidence>
<reference evidence="1" key="1">
    <citation type="journal article" date="2023" name="G3 (Bethesda)">
        <title>A reference genome for the long-term kleptoplast-retaining sea slug Elysia crispata morphotype clarki.</title>
        <authorList>
            <person name="Eastman K.E."/>
            <person name="Pendleton A.L."/>
            <person name="Shaikh M.A."/>
            <person name="Suttiyut T."/>
            <person name="Ogas R."/>
            <person name="Tomko P."/>
            <person name="Gavelis G."/>
            <person name="Widhalm J.R."/>
            <person name="Wisecaver J.H."/>
        </authorList>
    </citation>
    <scope>NUCLEOTIDE SEQUENCE</scope>
    <source>
        <strain evidence="1">ECLA1</strain>
    </source>
</reference>
<gene>
    <name evidence="1" type="ORF">RRG08_029255</name>
</gene>
<keyword evidence="2" id="KW-1185">Reference proteome</keyword>
<accession>A0AAE1AJL2</accession>